<proteinExistence type="predicted"/>
<evidence type="ECO:0000313" key="1">
    <source>
        <dbReference type="EMBL" id="GHI21889.1"/>
    </source>
</evidence>
<evidence type="ECO:0000313" key="2">
    <source>
        <dbReference type="Proteomes" id="UP001052739"/>
    </source>
</evidence>
<dbReference type="RefSeq" id="WP_190222583.1">
    <property type="nucleotide sequence ID" value="NZ_BNBS01000017.1"/>
</dbReference>
<dbReference type="EMBL" id="BNDW01000019">
    <property type="protein sequence ID" value="GHI21889.1"/>
    <property type="molecule type" value="Genomic_DNA"/>
</dbReference>
<dbReference type="Proteomes" id="UP001052739">
    <property type="component" value="Unassembled WGS sequence"/>
</dbReference>
<sequence length="79" mass="8492">MRHDGLHPSARRFGTLPALRSLPPAAPAERAAALNPAERAARRLAFDPADERARRVEAVVDRARAEFGPKAIVPGSLMA</sequence>
<comment type="caution">
    <text evidence="1">The sequence shown here is derived from an EMBL/GenBank/DDBJ whole genome shotgun (WGS) entry which is preliminary data.</text>
</comment>
<gene>
    <name evidence="1" type="ORF">Shyd_32600</name>
</gene>
<accession>A0ABQ3PA37</accession>
<protein>
    <submittedName>
        <fullName evidence="1">Uncharacterized protein</fullName>
    </submittedName>
</protein>
<name>A0ABQ3PA37_9ACTN</name>
<organism evidence="1 2">
    <name type="scientific">Streptomyces hydrogenans</name>
    <dbReference type="NCBI Taxonomy" id="1873719"/>
    <lineage>
        <taxon>Bacteria</taxon>
        <taxon>Bacillati</taxon>
        <taxon>Actinomycetota</taxon>
        <taxon>Actinomycetes</taxon>
        <taxon>Kitasatosporales</taxon>
        <taxon>Streptomycetaceae</taxon>
        <taxon>Streptomyces</taxon>
    </lineage>
</organism>
<reference evidence="1" key="1">
    <citation type="submission" date="2024-05" db="EMBL/GenBank/DDBJ databases">
        <title>Whole genome shotgun sequence of Streptomyces hydrogenans NBRC 13475.</title>
        <authorList>
            <person name="Komaki H."/>
            <person name="Tamura T."/>
        </authorList>
    </citation>
    <scope>NUCLEOTIDE SEQUENCE</scope>
    <source>
        <strain evidence="1">NBRC 13475</strain>
    </source>
</reference>
<keyword evidence="2" id="KW-1185">Reference proteome</keyword>